<evidence type="ECO:0000256" key="3">
    <source>
        <dbReference type="SAM" id="SignalP"/>
    </source>
</evidence>
<feature type="region of interest" description="Disordered" evidence="1">
    <location>
        <begin position="1848"/>
        <end position="1875"/>
    </location>
</feature>
<feature type="transmembrane region" description="Helical" evidence="2">
    <location>
        <begin position="2779"/>
        <end position="2797"/>
    </location>
</feature>
<proteinExistence type="predicted"/>
<feature type="region of interest" description="Disordered" evidence="1">
    <location>
        <begin position="483"/>
        <end position="512"/>
    </location>
</feature>
<dbReference type="InterPro" id="IPR011050">
    <property type="entry name" value="Pectin_lyase_fold/virulence"/>
</dbReference>
<feature type="transmembrane region" description="Helical" evidence="2">
    <location>
        <begin position="2304"/>
        <end position="2325"/>
    </location>
</feature>
<comment type="caution">
    <text evidence="4">The sequence shown here is derived from an EMBL/GenBank/DDBJ whole genome shotgun (WGS) entry which is preliminary data.</text>
</comment>
<evidence type="ECO:0000313" key="4">
    <source>
        <dbReference type="EMBL" id="KXZ45364.1"/>
    </source>
</evidence>
<reference evidence="5" key="1">
    <citation type="journal article" date="2016" name="Nat. Commun.">
        <title>The Gonium pectorale genome demonstrates co-option of cell cycle regulation during the evolution of multicellularity.</title>
        <authorList>
            <person name="Hanschen E.R."/>
            <person name="Marriage T.N."/>
            <person name="Ferris P.J."/>
            <person name="Hamaji T."/>
            <person name="Toyoda A."/>
            <person name="Fujiyama A."/>
            <person name="Neme R."/>
            <person name="Noguchi H."/>
            <person name="Minakuchi Y."/>
            <person name="Suzuki M."/>
            <person name="Kawai-Toyooka H."/>
            <person name="Smith D.R."/>
            <person name="Sparks H."/>
            <person name="Anderson J."/>
            <person name="Bakaric R."/>
            <person name="Luria V."/>
            <person name="Karger A."/>
            <person name="Kirschner M.W."/>
            <person name="Durand P.M."/>
            <person name="Michod R.E."/>
            <person name="Nozaki H."/>
            <person name="Olson B.J."/>
        </authorList>
    </citation>
    <scope>NUCLEOTIDE SEQUENCE [LARGE SCALE GENOMIC DNA]</scope>
    <source>
        <strain evidence="5">NIES-2863</strain>
    </source>
</reference>
<feature type="compositionally biased region" description="Gly residues" evidence="1">
    <location>
        <begin position="484"/>
        <end position="504"/>
    </location>
</feature>
<feature type="transmembrane region" description="Helical" evidence="2">
    <location>
        <begin position="2699"/>
        <end position="2724"/>
    </location>
</feature>
<keyword evidence="5" id="KW-1185">Reference proteome</keyword>
<keyword evidence="2" id="KW-1133">Transmembrane helix</keyword>
<accession>A0A150G6B8</accession>
<dbReference type="GO" id="GO:0000724">
    <property type="term" value="P:double-strand break repair via homologous recombination"/>
    <property type="evidence" value="ECO:0007669"/>
    <property type="project" value="TreeGrafter"/>
</dbReference>
<keyword evidence="2" id="KW-0472">Membrane</keyword>
<dbReference type="InterPro" id="IPR006626">
    <property type="entry name" value="PbH1"/>
</dbReference>
<feature type="chain" id="PRO_5007561918" description="Right handed beta helix domain-containing protein" evidence="3">
    <location>
        <begin position="23"/>
        <end position="2853"/>
    </location>
</feature>
<keyword evidence="3" id="KW-0732">Signal</keyword>
<feature type="compositionally biased region" description="Gly residues" evidence="1">
    <location>
        <begin position="1859"/>
        <end position="1873"/>
    </location>
</feature>
<keyword evidence="2" id="KW-0812">Transmembrane</keyword>
<name>A0A150G6B8_GONPE</name>
<dbReference type="Proteomes" id="UP000075714">
    <property type="component" value="Unassembled WGS sequence"/>
</dbReference>
<dbReference type="PANTHER" id="PTHR19862:SF14">
    <property type="entry name" value="WD REPEAT-CONTAINING PROTEIN 48"/>
    <property type="match status" value="1"/>
</dbReference>
<dbReference type="SUPFAM" id="SSF51126">
    <property type="entry name" value="Pectin lyase-like"/>
    <property type="match status" value="3"/>
</dbReference>
<feature type="transmembrane region" description="Helical" evidence="2">
    <location>
        <begin position="2750"/>
        <end position="2767"/>
    </location>
</feature>
<feature type="region of interest" description="Disordered" evidence="1">
    <location>
        <begin position="34"/>
        <end position="54"/>
    </location>
</feature>
<feature type="region of interest" description="Disordered" evidence="1">
    <location>
        <begin position="1719"/>
        <end position="1739"/>
    </location>
</feature>
<feature type="compositionally biased region" description="Low complexity" evidence="1">
    <location>
        <begin position="34"/>
        <end position="46"/>
    </location>
</feature>
<dbReference type="EMBL" id="LSYV01000056">
    <property type="protein sequence ID" value="KXZ45364.1"/>
    <property type="molecule type" value="Genomic_DNA"/>
</dbReference>
<dbReference type="OrthoDB" id="548080at2759"/>
<evidence type="ECO:0000256" key="1">
    <source>
        <dbReference type="SAM" id="MobiDB-lite"/>
    </source>
</evidence>
<organism evidence="4 5">
    <name type="scientific">Gonium pectorale</name>
    <name type="common">Green alga</name>
    <dbReference type="NCBI Taxonomy" id="33097"/>
    <lineage>
        <taxon>Eukaryota</taxon>
        <taxon>Viridiplantae</taxon>
        <taxon>Chlorophyta</taxon>
        <taxon>core chlorophytes</taxon>
        <taxon>Chlorophyceae</taxon>
        <taxon>CS clade</taxon>
        <taxon>Chlamydomonadales</taxon>
        <taxon>Volvocaceae</taxon>
        <taxon>Gonium</taxon>
    </lineage>
</organism>
<dbReference type="InterPro" id="IPR051246">
    <property type="entry name" value="WDR48"/>
</dbReference>
<feature type="signal peptide" evidence="3">
    <location>
        <begin position="1"/>
        <end position="22"/>
    </location>
</feature>
<sequence length="2853" mass="284560">MQRKWMLPSSSVLLVLLLVCQADTAPRPALHAGNATAAATGDAGEPPAEEEDHGLTFHGAGAHLELADSRVEGVPHSAANPLIRFHDCAHVTLRDVSISSVQAPAKAASAFDDSGAGGLYHYYGAVLAQDLSTGATVTGLNCSGVAAAGLLWSCLMLQLASLGAGAVSAAAPTVVRIENSRFVENRGAQQALPLLVAANASNASLAAALSGLGLLASVADDPDAASAQLQAAANGTSSGSAGAGAAASGYFVPYGPVLVVLPAATAAAGGAPQGGSGCVSVDVRSSVFGNNTGGRGGGLAVELSQATLGLSLTGSIMSGNRALAGDGGAVYVRVAEGKVASAWVAGSTLSANAASGCGGALSLRVGQGDLGEVAIADGSALDHNAAGGAGGGAVCVSLQAGDLAPGLFVYGGSSLSDNRAAAGDGGAVLLAVGGRTVSAVNVSGGAVLSGNVAAGSGGALHMGSGLLGYLGFHGNSSFRDNRAGGAGGGGGGDGAGNGGDGGGSSSSSSSRGGGGAVYVETVSALVVEQSAFQGNEAAVSVTPVAAAAGGGGGSAAGDGSGGALRLGSATSITLRAASFVQNVAAQLGGGVFVSSVGRVLVEEGTTAWLNAAVSGGFLAATGASSVRLLDSEFVGNHARGYYYVYTYGAAGAANVSVIEAAGEGHGGALYLVSQNLASLQLQNSTFTTNLADGRGGAVFVRDSVRIGAVVASGITARGNRAGLAGGALAVGVAGPLGQFRAIGNSTFAANIVGTERAFSEAVGGGAVHIAADGSVGSFIVANGTAFVGNVAAGYGSGGAVLLTSAAGNITGSVADAHFADNTADKHGGALHVAVNGRLLMDGVTLVRLSVRAGSSFVRNTASGGRGGAVFLQSGHTDPRRLSWQPYAALAGSLSIAEGSRFEWNAAAAGGALFLSGFFALSASGGWCVGNVAVWGDGGCLGLNRFPPSLLLAGFAMSDNAAPQGSGGALSITTDPDDFADGTSASTGCLSCLMHDAGGSPATNMTLDSSSLTNNTAGRDGGAISLLLHSRCCNGEPGRGLLAVSGCNLTRNRATGVGSAGGAIALQQSLGLGQGVTRMEMQLLVRGSVLLRNTAGAPATHALRNTPSLGGAISVNNVLPPPNTAASAGVVAGGEAEALHRECAVLIRDSRFEENGCTGGHGGAVSLSSCLARIESSSFTSNAAGLCGGALAAVHSGRNRAMRDGGLPGAHFLWTAPTADQPDNSHDVIDDVISAGSSHVWFTDLANCSFTGNSADTELGGGAYLDAQANGRVALTNCSFLNNSARRQHGGAAFLAADGQGATIRVVGAMVLVNTAPGAGAGGFYVLMGPGANGSVAASSFAGNRAAYGGALVADVNADATLELAGCSISSNAASGDGGAVSVQARCGARVAIGSETTFEGNAAGGAGGAIAVQQFTGPAAAGASVAPSTSTGTGTGCRDGSAGLVWSGGASSNNSAGTDGGSLYVAPGSGANVDAVRFAADRSGGGGGSVAAQGCVFLTLAGCSIANGSAGTFGGGLFASGCEYVLAERVNVLDCSAGVSGGGLHLGSPAAQSGSGAAAAGLNSSTAGPEAVGGTGGRAILNGVLLSNNSAEGAAAVDLTCSSGVETVDHACSGGAQQSCAESAFYSRGGGLYVEGWLAVALSLSAFGPGNRARLGNAIASTQECPNAPGASGLAAVAYQGPPNGSLQRWARTWALLGEAVAQRCWALVLSQTLLPPASVTSSPASSPSPAPAAAGHHRRSALEANRLQIWLLDVTATALQASCPADTYARVRLTMWPEAPPTTTPAISQPDAEAAIEEAFKVFVTGGAEGAGGSALTGPTAYAASEARYRALQAGLYDCAADPTLVPPPVPSLPSTPGSGGPAQPGSGGDGSSSGAVLKFYPGLQLPPVRMRLVGPGGELWGGESLSLLPGSPWSAAVQLVNAFDQAVVADMGVVVVAMKLLPLGPSPGSGGVGNLTSPASSLNGSRPWLNSSLANLDPGPVSGRSLLQPVVRGRASWVDVVPRGWPGQYLLSFSVSPVTARVAIDGKVAPLLVRVSLQPCRLGERLDLDTAQEQAAPSWTGCAACRQGQFNLWEDARPRLTDASLDVANYSDVMWEATAQLLAHGDAACAPCPDHALCPGGAVLVPRPGYWHSAPNSTAFHPCLRPAACGGDGNTGYWSRRQELLAARMRSADAVSGSGGGDVDAELGSVLRDPRSQLLGRCQRDWYTGDVPGRDATAAFEALRLAVAVAAASADNGSAAWGVAESAKAAAEAGCLLWGLPHASPSSYMQSQCAPGYTGHLCAACQPGYHTCSDMKCAPCAGVAQTAVLGLVAFFGSALLVLYTALANLHDMADAGPPSDDGQPASKSVEPGEVVKAIVTHIQYFIIIVRLNLEYPHSIQKYQAVLNTITGAENYVLYSPSCLLPQRDSAGQAEIQLLAGLLTPCAVTLFCLLVCWARPPASSAPPSAMALVQQTTITGTHLVAPSSLVAQIHVNDVYDAGDDEGGDVTGDRLPTLAIVTSIQQQADGSVRSRNGGYGGYGGMSAAPSSRALSVEGHPGCAAGFPVAVEATSAAAAAGAEVAIRADSQVSPHGKEAGGWRIGSSLARQHSGSTAGPASCGVDRLVLGWLSGLVSRPSSLLTRVDAHLDARQQMGLVLMVASFVLYPGLSQAALSVFTCYRIDDGDGAFAAGQQATWRHGYWVRDMQQECYSGKHRSAYVPIGIVSVLAFCLLPPLASFVVVWRNRNSLKDFRTRQAYGFLYARYREKYFWWESVLQLETLALVAVEVFGRSLTTTQQALMLLAVFIVIALVNMSCRPMRMSLMLLEFMSLGTLSLTLTLGLYFALDDEPLSRSSQVRRLRYTFEVDDDEDK</sequence>
<dbReference type="SMART" id="SM00710">
    <property type="entry name" value="PbH1"/>
    <property type="match status" value="13"/>
</dbReference>
<feature type="compositionally biased region" description="Low complexity" evidence="1">
    <location>
        <begin position="1719"/>
        <end position="1735"/>
    </location>
</feature>
<evidence type="ECO:0000256" key="2">
    <source>
        <dbReference type="SAM" id="Phobius"/>
    </source>
</evidence>
<protein>
    <recommendedName>
        <fullName evidence="6">Right handed beta helix domain-containing protein</fullName>
    </recommendedName>
</protein>
<gene>
    <name evidence="4" type="ORF">GPECTOR_55g270</name>
</gene>
<dbReference type="GO" id="GO:0043130">
    <property type="term" value="F:ubiquitin binding"/>
    <property type="evidence" value="ECO:0007669"/>
    <property type="project" value="TreeGrafter"/>
</dbReference>
<dbReference type="PANTHER" id="PTHR19862">
    <property type="entry name" value="WD REPEAT-CONTAINING PROTEIN 48"/>
    <property type="match status" value="1"/>
</dbReference>
<evidence type="ECO:0008006" key="6">
    <source>
        <dbReference type="Google" id="ProtNLM"/>
    </source>
</evidence>
<evidence type="ECO:0000313" key="5">
    <source>
        <dbReference type="Proteomes" id="UP000075714"/>
    </source>
</evidence>
<feature type="transmembrane region" description="Helical" evidence="2">
    <location>
        <begin position="2804"/>
        <end position="2827"/>
    </location>
</feature>